<evidence type="ECO:0000256" key="1">
    <source>
        <dbReference type="ARBA" id="ARBA00022490"/>
    </source>
</evidence>
<dbReference type="STRING" id="33007.HMPREF3198_02164"/>
<dbReference type="RefSeq" id="WP_024331720.1">
    <property type="nucleotide sequence ID" value="NZ_JASOXK010000006.1"/>
</dbReference>
<gene>
    <name evidence="6" type="primary">ruvA</name>
    <name evidence="8" type="ORF">CYJ19_09290</name>
</gene>
<dbReference type="SUPFAM" id="SSF46929">
    <property type="entry name" value="DNA helicase RuvA subunit, C-terminal domain"/>
    <property type="match status" value="1"/>
</dbReference>
<dbReference type="InterPro" id="IPR011114">
    <property type="entry name" value="RuvA_C"/>
</dbReference>
<comment type="domain">
    <text evidence="6">Has three domains with a flexible linker between the domains II and III and assumes an 'L' shape. Domain III is highly mobile and contacts RuvB.</text>
</comment>
<dbReference type="Gene3D" id="1.10.150.20">
    <property type="entry name" value="5' to 3' exonuclease, C-terminal subdomain"/>
    <property type="match status" value="1"/>
</dbReference>
<evidence type="ECO:0000256" key="3">
    <source>
        <dbReference type="ARBA" id="ARBA00023125"/>
    </source>
</evidence>
<comment type="subunit">
    <text evidence="6">Homotetramer. Forms an RuvA(8)-RuvB(12)-Holliday junction (HJ) complex. HJ DNA is sandwiched between 2 RuvA tetramers; dsDNA enters through RuvA and exits via RuvB. An RuvB hexamer assembles on each DNA strand where it exits the tetramer. Each RuvB hexamer is contacted by two RuvA subunits (via domain III) on 2 adjacent RuvB subunits; this complex drives branch migration. In the full resolvosome a probable DNA-RuvA(4)-RuvB(12)-RuvC(2) complex forms which resolves the HJ.</text>
</comment>
<evidence type="ECO:0000259" key="7">
    <source>
        <dbReference type="SMART" id="SM00278"/>
    </source>
</evidence>
<dbReference type="InterPro" id="IPR013849">
    <property type="entry name" value="DNA_helicase_Holl-junc_RuvA_I"/>
</dbReference>
<dbReference type="GO" id="GO:0006310">
    <property type="term" value="P:DNA recombination"/>
    <property type="evidence" value="ECO:0007669"/>
    <property type="project" value="UniProtKB-UniRule"/>
</dbReference>
<name>A0A2I1IL92_9ACTO</name>
<dbReference type="GO" id="GO:0005524">
    <property type="term" value="F:ATP binding"/>
    <property type="evidence" value="ECO:0007669"/>
    <property type="project" value="InterPro"/>
</dbReference>
<proteinExistence type="inferred from homology"/>
<dbReference type="InterPro" id="IPR003583">
    <property type="entry name" value="Hlx-hairpin-Hlx_DNA-bd_motif"/>
</dbReference>
<dbReference type="GO" id="GO:0005737">
    <property type="term" value="C:cytoplasm"/>
    <property type="evidence" value="ECO:0007669"/>
    <property type="project" value="UniProtKB-SubCell"/>
</dbReference>
<dbReference type="Gene3D" id="2.40.50.140">
    <property type="entry name" value="Nucleic acid-binding proteins"/>
    <property type="match status" value="1"/>
</dbReference>
<sequence length="196" mass="20118">MIASLTGSISVVGPASANIVVGGVGYVFLATADTLASLHVGQEYTIYTSLVVREDSLTLFGFLDPSLRQAFDILQSVRGVGPKMALGALGVLTIAELRAAIANGDEKALTRIPGVGKKSAQRMILDIGDKLGPAPASGITSASGPSALQSEVIAALTQLGWSESEASQAVEQVRGEATEASALLRLSLQVLGRDRG</sequence>
<dbReference type="SUPFAM" id="SSF50249">
    <property type="entry name" value="Nucleic acid-binding proteins"/>
    <property type="match status" value="1"/>
</dbReference>
<feature type="domain" description="Helix-hairpin-helix DNA-binding motif class 1" evidence="7">
    <location>
        <begin position="72"/>
        <end position="91"/>
    </location>
</feature>
<evidence type="ECO:0000256" key="6">
    <source>
        <dbReference type="HAMAP-Rule" id="MF_00031"/>
    </source>
</evidence>
<evidence type="ECO:0000256" key="4">
    <source>
        <dbReference type="ARBA" id="ARBA00023172"/>
    </source>
</evidence>
<comment type="caution">
    <text evidence="8">The sequence shown here is derived from an EMBL/GenBank/DDBJ whole genome shotgun (WGS) entry which is preliminary data.</text>
</comment>
<dbReference type="Gene3D" id="1.10.8.10">
    <property type="entry name" value="DNA helicase RuvA subunit, C-terminal domain"/>
    <property type="match status" value="1"/>
</dbReference>
<dbReference type="InterPro" id="IPR010994">
    <property type="entry name" value="RuvA_2-like"/>
</dbReference>
<dbReference type="HAMAP" id="MF_00031">
    <property type="entry name" value="DNA_HJ_migration_RuvA"/>
    <property type="match status" value="1"/>
</dbReference>
<evidence type="ECO:0000313" key="8">
    <source>
        <dbReference type="EMBL" id="PKY71900.1"/>
    </source>
</evidence>
<feature type="region of interest" description="Domain III" evidence="6">
    <location>
        <begin position="143"/>
        <end position="196"/>
    </location>
</feature>
<accession>A0A2I1IL92</accession>
<dbReference type="InterPro" id="IPR000085">
    <property type="entry name" value="RuvA"/>
</dbReference>
<keyword evidence="5 6" id="KW-0234">DNA repair</keyword>
<organism evidence="8 9">
    <name type="scientific">Winkia neuii</name>
    <dbReference type="NCBI Taxonomy" id="33007"/>
    <lineage>
        <taxon>Bacteria</taxon>
        <taxon>Bacillati</taxon>
        <taxon>Actinomycetota</taxon>
        <taxon>Actinomycetes</taxon>
        <taxon>Actinomycetales</taxon>
        <taxon>Actinomycetaceae</taxon>
        <taxon>Winkia</taxon>
    </lineage>
</organism>
<keyword evidence="3 6" id="KW-0238">DNA-binding</keyword>
<dbReference type="GO" id="GO:0048476">
    <property type="term" value="C:Holliday junction resolvase complex"/>
    <property type="evidence" value="ECO:0007669"/>
    <property type="project" value="UniProtKB-UniRule"/>
</dbReference>
<dbReference type="GO" id="GO:0000400">
    <property type="term" value="F:four-way junction DNA binding"/>
    <property type="evidence" value="ECO:0007669"/>
    <property type="project" value="UniProtKB-UniRule"/>
</dbReference>
<comment type="caution">
    <text evidence="6">Lacks conserved residue(s) required for the propagation of feature annotation.</text>
</comment>
<dbReference type="SMART" id="SM00278">
    <property type="entry name" value="HhH1"/>
    <property type="match status" value="2"/>
</dbReference>
<reference evidence="8 9" key="1">
    <citation type="submission" date="2017-12" db="EMBL/GenBank/DDBJ databases">
        <title>Phylogenetic diversity of female urinary microbiome.</title>
        <authorList>
            <person name="Thomas-White K."/>
            <person name="Wolfe A.J."/>
        </authorList>
    </citation>
    <scope>NUCLEOTIDE SEQUENCE [LARGE SCALE GENOMIC DNA]</scope>
    <source>
        <strain evidence="8 9">UMB0402</strain>
    </source>
</reference>
<dbReference type="CDD" id="cd14332">
    <property type="entry name" value="UBA_RuvA_C"/>
    <property type="match status" value="1"/>
</dbReference>
<dbReference type="Pfam" id="PF14520">
    <property type="entry name" value="HHH_5"/>
    <property type="match status" value="1"/>
</dbReference>
<dbReference type="GO" id="GO:0006281">
    <property type="term" value="P:DNA repair"/>
    <property type="evidence" value="ECO:0007669"/>
    <property type="project" value="UniProtKB-UniRule"/>
</dbReference>
<dbReference type="GeneID" id="35867049"/>
<keyword evidence="2 6" id="KW-0227">DNA damage</keyword>
<dbReference type="AlphaFoldDB" id="A0A2I1IL92"/>
<dbReference type="GO" id="GO:0009378">
    <property type="term" value="F:four-way junction helicase activity"/>
    <property type="evidence" value="ECO:0007669"/>
    <property type="project" value="InterPro"/>
</dbReference>
<comment type="function">
    <text evidence="6">The RuvA-RuvB-RuvC complex processes Holliday junction (HJ) DNA during genetic recombination and DNA repair, while the RuvA-RuvB complex plays an important role in the rescue of blocked DNA replication forks via replication fork reversal (RFR). RuvA specifically binds to HJ cruciform DNA, conferring on it an open structure. The RuvB hexamer acts as an ATP-dependent pump, pulling dsDNA into and through the RuvAB complex. HJ branch migration allows RuvC to scan DNA until it finds its consensus sequence, where it cleaves and resolves the cruciform DNA.</text>
</comment>
<comment type="similarity">
    <text evidence="6">Belongs to the RuvA family.</text>
</comment>
<dbReference type="EMBL" id="PKKO01000005">
    <property type="protein sequence ID" value="PKY71900.1"/>
    <property type="molecule type" value="Genomic_DNA"/>
</dbReference>
<evidence type="ECO:0000313" key="9">
    <source>
        <dbReference type="Proteomes" id="UP000235122"/>
    </source>
</evidence>
<keyword evidence="4 6" id="KW-0233">DNA recombination</keyword>
<evidence type="ECO:0000256" key="2">
    <source>
        <dbReference type="ARBA" id="ARBA00022763"/>
    </source>
</evidence>
<dbReference type="Pfam" id="PF01330">
    <property type="entry name" value="RuvA_N"/>
    <property type="match status" value="1"/>
</dbReference>
<dbReference type="InterPro" id="IPR012340">
    <property type="entry name" value="NA-bd_OB-fold"/>
</dbReference>
<dbReference type="Proteomes" id="UP000235122">
    <property type="component" value="Unassembled WGS sequence"/>
</dbReference>
<dbReference type="SUPFAM" id="SSF47781">
    <property type="entry name" value="RuvA domain 2-like"/>
    <property type="match status" value="1"/>
</dbReference>
<feature type="region of interest" description="Domain II" evidence="6">
    <location>
        <begin position="64"/>
        <end position="141"/>
    </location>
</feature>
<comment type="subcellular location">
    <subcellularLocation>
        <location evidence="6">Cytoplasm</location>
    </subcellularLocation>
</comment>
<dbReference type="GO" id="GO:0009379">
    <property type="term" value="C:Holliday junction helicase complex"/>
    <property type="evidence" value="ECO:0007669"/>
    <property type="project" value="InterPro"/>
</dbReference>
<dbReference type="NCBIfam" id="TIGR00084">
    <property type="entry name" value="ruvA"/>
    <property type="match status" value="1"/>
</dbReference>
<keyword evidence="9" id="KW-1185">Reference proteome</keyword>
<feature type="domain" description="Helix-hairpin-helix DNA-binding motif class 1" evidence="7">
    <location>
        <begin position="107"/>
        <end position="126"/>
    </location>
</feature>
<dbReference type="InterPro" id="IPR036267">
    <property type="entry name" value="RuvA_C_sf"/>
</dbReference>
<keyword evidence="1 6" id="KW-0963">Cytoplasm</keyword>
<dbReference type="Pfam" id="PF07499">
    <property type="entry name" value="RuvA_C"/>
    <property type="match status" value="1"/>
</dbReference>
<evidence type="ECO:0000256" key="5">
    <source>
        <dbReference type="ARBA" id="ARBA00023204"/>
    </source>
</evidence>
<protein>
    <recommendedName>
        <fullName evidence="6">Holliday junction branch migration complex subunit RuvA</fullName>
    </recommendedName>
</protein>